<keyword evidence="2" id="KW-1185">Reference proteome</keyword>
<reference evidence="1" key="1">
    <citation type="submission" date="2020-11" db="EMBL/GenBank/DDBJ databases">
        <authorList>
            <consortium name="DOE Joint Genome Institute"/>
            <person name="Ahrendt S."/>
            <person name="Riley R."/>
            <person name="Andreopoulos W."/>
            <person name="Labutti K."/>
            <person name="Pangilinan J."/>
            <person name="Ruiz-Duenas F.J."/>
            <person name="Barrasa J.M."/>
            <person name="Sanchez-Garcia M."/>
            <person name="Camarero S."/>
            <person name="Miyauchi S."/>
            <person name="Serrano A."/>
            <person name="Linde D."/>
            <person name="Babiker R."/>
            <person name="Drula E."/>
            <person name="Ayuso-Fernandez I."/>
            <person name="Pacheco R."/>
            <person name="Padilla G."/>
            <person name="Ferreira P."/>
            <person name="Barriuso J."/>
            <person name="Kellner H."/>
            <person name="Castanera R."/>
            <person name="Alfaro M."/>
            <person name="Ramirez L."/>
            <person name="Pisabarro A.G."/>
            <person name="Kuo A."/>
            <person name="Tritt A."/>
            <person name="Lipzen A."/>
            <person name="He G."/>
            <person name="Yan M."/>
            <person name="Ng V."/>
            <person name="Cullen D."/>
            <person name="Martin F."/>
            <person name="Rosso M.-N."/>
            <person name="Henrissat B."/>
            <person name="Hibbett D."/>
            <person name="Martinez A.T."/>
            <person name="Grigoriev I.V."/>
        </authorList>
    </citation>
    <scope>NUCLEOTIDE SEQUENCE</scope>
    <source>
        <strain evidence="1">AH 40177</strain>
    </source>
</reference>
<dbReference type="EMBL" id="JADNRY010000032">
    <property type="protein sequence ID" value="KAF9071452.1"/>
    <property type="molecule type" value="Genomic_DNA"/>
</dbReference>
<evidence type="ECO:0000313" key="2">
    <source>
        <dbReference type="Proteomes" id="UP000772434"/>
    </source>
</evidence>
<comment type="caution">
    <text evidence="1">The sequence shown here is derived from an EMBL/GenBank/DDBJ whole genome shotgun (WGS) entry which is preliminary data.</text>
</comment>
<name>A0A9P5PYJ2_9AGAR</name>
<gene>
    <name evidence="1" type="ORF">BDP27DRAFT_519037</name>
</gene>
<protein>
    <submittedName>
        <fullName evidence="1">Uncharacterized protein</fullName>
    </submittedName>
</protein>
<sequence>MASILHLRTPTFSTPTNCDMLPETERNQAAALMADEAGDDLFVSCVLRKNGAPKLRRQLDN</sequence>
<accession>A0A9P5PYJ2</accession>
<evidence type="ECO:0000313" key="1">
    <source>
        <dbReference type="EMBL" id="KAF9071452.1"/>
    </source>
</evidence>
<dbReference type="AlphaFoldDB" id="A0A9P5PYJ2"/>
<organism evidence="1 2">
    <name type="scientific">Rhodocollybia butyracea</name>
    <dbReference type="NCBI Taxonomy" id="206335"/>
    <lineage>
        <taxon>Eukaryota</taxon>
        <taxon>Fungi</taxon>
        <taxon>Dikarya</taxon>
        <taxon>Basidiomycota</taxon>
        <taxon>Agaricomycotina</taxon>
        <taxon>Agaricomycetes</taxon>
        <taxon>Agaricomycetidae</taxon>
        <taxon>Agaricales</taxon>
        <taxon>Marasmiineae</taxon>
        <taxon>Omphalotaceae</taxon>
        <taxon>Rhodocollybia</taxon>
    </lineage>
</organism>
<proteinExistence type="predicted"/>
<dbReference type="Proteomes" id="UP000772434">
    <property type="component" value="Unassembled WGS sequence"/>
</dbReference>